<feature type="transmembrane region" description="Helical" evidence="1">
    <location>
        <begin position="86"/>
        <end position="107"/>
    </location>
</feature>
<sequence length="266" mass="29375">MKPTIDQLLARYYEGETTLDEENQLRAYFQHTESIPDHLLPHASLFQYVTSARAGQLSPDFTTRLDQKLVPQPVRAMGRVRQLTTWGMRLAAGVALLLIGFAGGQFYSRQSPDAAESVELATTGHPAGESIRKTLAFDAVAQTSASDRIHAINQSAELDRADREITQLLINTLNFDANVNVRLAACQALVRFEQEEGVREALIQSLRIQKDPNVQLTLIDALVAIKEKRAAADMQRLARNQQVLDIVRLKAEEGAGALSQVARSTS</sequence>
<keyword evidence="1" id="KW-0812">Transmembrane</keyword>
<dbReference type="AlphaFoldDB" id="A0A4Q2UJQ5"/>
<evidence type="ECO:0000313" key="2">
    <source>
        <dbReference type="EMBL" id="RYC68852.1"/>
    </source>
</evidence>
<gene>
    <name evidence="2" type="ORF">EQG79_15660</name>
</gene>
<dbReference type="Pfam" id="PF13646">
    <property type="entry name" value="HEAT_2"/>
    <property type="match status" value="1"/>
</dbReference>
<accession>A0A4Q2UJQ5</accession>
<comment type="caution">
    <text evidence="2">The sequence shown here is derived from an EMBL/GenBank/DDBJ whole genome shotgun (WGS) entry which is preliminary data.</text>
</comment>
<dbReference type="InterPro" id="IPR011989">
    <property type="entry name" value="ARM-like"/>
</dbReference>
<dbReference type="Gene3D" id="1.25.10.10">
    <property type="entry name" value="Leucine-rich Repeat Variant"/>
    <property type="match status" value="1"/>
</dbReference>
<keyword evidence="1" id="KW-1133">Transmembrane helix</keyword>
<dbReference type="Proteomes" id="UP000290407">
    <property type="component" value="Unassembled WGS sequence"/>
</dbReference>
<dbReference type="InterPro" id="IPR016024">
    <property type="entry name" value="ARM-type_fold"/>
</dbReference>
<evidence type="ECO:0000313" key="3">
    <source>
        <dbReference type="Proteomes" id="UP000290407"/>
    </source>
</evidence>
<proteinExistence type="predicted"/>
<keyword evidence="3" id="KW-1185">Reference proteome</keyword>
<keyword evidence="1" id="KW-0472">Membrane</keyword>
<protein>
    <submittedName>
        <fullName evidence="2">HEAT repeat domain-containing protein</fullName>
    </submittedName>
</protein>
<reference evidence="2 3" key="1">
    <citation type="submission" date="2019-01" db="EMBL/GenBank/DDBJ databases">
        <title>Spirosoma flava sp. nov., a propanil-degrading bacterium isolated from herbicide-contaminated soil.</title>
        <authorList>
            <person name="Zhang L."/>
            <person name="Jiang J.-D."/>
        </authorList>
    </citation>
    <scope>NUCLEOTIDE SEQUENCE [LARGE SCALE GENOMIC DNA]</scope>
    <source>
        <strain evidence="2 3">TY50</strain>
    </source>
</reference>
<dbReference type="EMBL" id="SBLB01000004">
    <property type="protein sequence ID" value="RYC68852.1"/>
    <property type="molecule type" value="Genomic_DNA"/>
</dbReference>
<organism evidence="2 3">
    <name type="scientific">Spirosoma sordidisoli</name>
    <dbReference type="NCBI Taxonomy" id="2502893"/>
    <lineage>
        <taxon>Bacteria</taxon>
        <taxon>Pseudomonadati</taxon>
        <taxon>Bacteroidota</taxon>
        <taxon>Cytophagia</taxon>
        <taxon>Cytophagales</taxon>
        <taxon>Cytophagaceae</taxon>
        <taxon>Spirosoma</taxon>
    </lineage>
</organism>
<evidence type="ECO:0000256" key="1">
    <source>
        <dbReference type="SAM" id="Phobius"/>
    </source>
</evidence>
<dbReference type="RefSeq" id="WP_077923186.1">
    <property type="nucleotide sequence ID" value="NZ_SBLB01000004.1"/>
</dbReference>
<name>A0A4Q2UJQ5_9BACT</name>
<dbReference type="SUPFAM" id="SSF48371">
    <property type="entry name" value="ARM repeat"/>
    <property type="match status" value="1"/>
</dbReference>